<evidence type="ECO:0000259" key="1">
    <source>
        <dbReference type="PROSITE" id="PS51819"/>
    </source>
</evidence>
<accession>A0A917U0E6</accession>
<protein>
    <recommendedName>
        <fullName evidence="1">VOC domain-containing protein</fullName>
    </recommendedName>
</protein>
<name>A0A917U0E6_9ACTN</name>
<gene>
    <name evidence="2" type="ORF">GCM10007977_054460</name>
</gene>
<feature type="domain" description="VOC" evidence="1">
    <location>
        <begin position="3"/>
        <end position="149"/>
    </location>
</feature>
<comment type="caution">
    <text evidence="2">The sequence shown here is derived from an EMBL/GenBank/DDBJ whole genome shotgun (WGS) entry which is preliminary data.</text>
</comment>
<reference evidence="2" key="1">
    <citation type="journal article" date="2014" name="Int. J. Syst. Evol. Microbiol.">
        <title>Complete genome sequence of Corynebacterium casei LMG S-19264T (=DSM 44701T), isolated from a smear-ripened cheese.</title>
        <authorList>
            <consortium name="US DOE Joint Genome Institute (JGI-PGF)"/>
            <person name="Walter F."/>
            <person name="Albersmeier A."/>
            <person name="Kalinowski J."/>
            <person name="Ruckert C."/>
        </authorList>
    </citation>
    <scope>NUCLEOTIDE SEQUENCE</scope>
    <source>
        <strain evidence="2">JCM 19831</strain>
    </source>
</reference>
<evidence type="ECO:0000313" key="2">
    <source>
        <dbReference type="EMBL" id="GGM45844.1"/>
    </source>
</evidence>
<dbReference type="Gene3D" id="3.10.180.10">
    <property type="entry name" value="2,3-Dihydroxybiphenyl 1,2-Dioxygenase, domain 1"/>
    <property type="match status" value="2"/>
</dbReference>
<proteinExistence type="predicted"/>
<dbReference type="PROSITE" id="PS51819">
    <property type="entry name" value="VOC"/>
    <property type="match status" value="1"/>
</dbReference>
<reference evidence="2" key="2">
    <citation type="submission" date="2020-09" db="EMBL/GenBank/DDBJ databases">
        <authorList>
            <person name="Sun Q."/>
            <person name="Ohkuma M."/>
        </authorList>
    </citation>
    <scope>NUCLEOTIDE SEQUENCE</scope>
    <source>
        <strain evidence="2">JCM 19831</strain>
    </source>
</reference>
<dbReference type="EMBL" id="BMPI01000028">
    <property type="protein sequence ID" value="GGM45844.1"/>
    <property type="molecule type" value="Genomic_DNA"/>
</dbReference>
<keyword evidence="3" id="KW-1185">Reference proteome</keyword>
<dbReference type="SUPFAM" id="SSF54593">
    <property type="entry name" value="Glyoxalase/Bleomycin resistance protein/Dihydroxybiphenyl dioxygenase"/>
    <property type="match status" value="2"/>
</dbReference>
<dbReference type="Pfam" id="PF00903">
    <property type="entry name" value="Glyoxalase"/>
    <property type="match status" value="1"/>
</dbReference>
<dbReference type="InterPro" id="IPR004360">
    <property type="entry name" value="Glyas_Fos-R_dOase_dom"/>
</dbReference>
<evidence type="ECO:0000313" key="3">
    <source>
        <dbReference type="Proteomes" id="UP000642070"/>
    </source>
</evidence>
<sequence>MISELRVTTVAVSDLARSCAFYGDVFGYRTLGETTVAGRDVEALWQMPAGLTGQCRVVGPPGASTGLLRLVQFDAPGERIWGDYSRARDYGHYALNIRVDDIRSAIAKLRESGGSSKSEPTRWTVNEDISAWDSLSYDPDGVILDVFQLFTREGSALASYDGRPSELQTVAMHCSNARKSAQFYGALGYVPLYDRLLENMESFFKLPAGTALHNINLYMPGDTPNGRVELAEYVGYPGEDQRARAVPPNIGILSASMYTDDLAATSALLGTLEAQPVCDIVEVELPPYGRALVRTYFGPDGEVLEFYQPL</sequence>
<dbReference type="InterPro" id="IPR029068">
    <property type="entry name" value="Glyas_Bleomycin-R_OHBP_Dase"/>
</dbReference>
<organism evidence="2 3">
    <name type="scientific">Dactylosporangium sucinum</name>
    <dbReference type="NCBI Taxonomy" id="1424081"/>
    <lineage>
        <taxon>Bacteria</taxon>
        <taxon>Bacillati</taxon>
        <taxon>Actinomycetota</taxon>
        <taxon>Actinomycetes</taxon>
        <taxon>Micromonosporales</taxon>
        <taxon>Micromonosporaceae</taxon>
        <taxon>Dactylosporangium</taxon>
    </lineage>
</organism>
<dbReference type="AlphaFoldDB" id="A0A917U0E6"/>
<dbReference type="Proteomes" id="UP000642070">
    <property type="component" value="Unassembled WGS sequence"/>
</dbReference>
<dbReference type="InterPro" id="IPR037523">
    <property type="entry name" value="VOC_core"/>
</dbReference>